<dbReference type="OrthoDB" id="269227at2759"/>
<keyword evidence="2" id="KW-0274">FAD</keyword>
<dbReference type="Pfam" id="PF00732">
    <property type="entry name" value="GMC_oxred_N"/>
    <property type="match status" value="1"/>
</dbReference>
<dbReference type="InterPro" id="IPR007867">
    <property type="entry name" value="GMC_OxRtase_C"/>
</dbReference>
<dbReference type="InParanoid" id="A0A1Y2DYI8"/>
<dbReference type="AlphaFoldDB" id="A0A1Y2DYI8"/>
<organism evidence="5 6">
    <name type="scientific">Pseudomassariella vexata</name>
    <dbReference type="NCBI Taxonomy" id="1141098"/>
    <lineage>
        <taxon>Eukaryota</taxon>
        <taxon>Fungi</taxon>
        <taxon>Dikarya</taxon>
        <taxon>Ascomycota</taxon>
        <taxon>Pezizomycotina</taxon>
        <taxon>Sordariomycetes</taxon>
        <taxon>Xylariomycetidae</taxon>
        <taxon>Amphisphaeriales</taxon>
        <taxon>Pseudomassariaceae</taxon>
        <taxon>Pseudomassariella</taxon>
    </lineage>
</organism>
<gene>
    <name evidence="5" type="ORF">BCR38DRAFT_434732</name>
</gene>
<dbReference type="PIRSF" id="PIRSF000137">
    <property type="entry name" value="Alcohol_oxidase"/>
    <property type="match status" value="1"/>
</dbReference>
<dbReference type="PROSITE" id="PS00624">
    <property type="entry name" value="GMC_OXRED_2"/>
    <property type="match status" value="1"/>
</dbReference>
<evidence type="ECO:0000256" key="2">
    <source>
        <dbReference type="PIRSR" id="PIRSR000137-2"/>
    </source>
</evidence>
<accession>A0A1Y2DYI8</accession>
<keyword evidence="6" id="KW-1185">Reference proteome</keyword>
<dbReference type="EMBL" id="MCFJ01000007">
    <property type="protein sequence ID" value="ORY64307.1"/>
    <property type="molecule type" value="Genomic_DNA"/>
</dbReference>
<dbReference type="Proteomes" id="UP000193689">
    <property type="component" value="Unassembled WGS sequence"/>
</dbReference>
<dbReference type="GO" id="GO:0050660">
    <property type="term" value="F:flavin adenine dinucleotide binding"/>
    <property type="evidence" value="ECO:0007669"/>
    <property type="project" value="InterPro"/>
</dbReference>
<evidence type="ECO:0000313" key="6">
    <source>
        <dbReference type="Proteomes" id="UP000193689"/>
    </source>
</evidence>
<name>A0A1Y2DYI8_9PEZI</name>
<dbReference type="Pfam" id="PF05199">
    <property type="entry name" value="GMC_oxred_C"/>
    <property type="match status" value="1"/>
</dbReference>
<dbReference type="SUPFAM" id="SSF51905">
    <property type="entry name" value="FAD/NAD(P)-binding domain"/>
    <property type="match status" value="1"/>
</dbReference>
<dbReference type="GO" id="GO:0016614">
    <property type="term" value="F:oxidoreductase activity, acting on CH-OH group of donors"/>
    <property type="evidence" value="ECO:0007669"/>
    <property type="project" value="InterPro"/>
</dbReference>
<proteinExistence type="inferred from homology"/>
<feature type="signal peptide" evidence="3">
    <location>
        <begin position="1"/>
        <end position="18"/>
    </location>
</feature>
<keyword evidence="3" id="KW-0732">Signal</keyword>
<dbReference type="InterPro" id="IPR000172">
    <property type="entry name" value="GMC_OxRdtase_N"/>
</dbReference>
<feature type="chain" id="PRO_5012169272" description="Glucose-methanol-choline oxidoreductase N-terminal domain-containing protein" evidence="3">
    <location>
        <begin position="19"/>
        <end position="672"/>
    </location>
</feature>
<dbReference type="PANTHER" id="PTHR11552">
    <property type="entry name" value="GLUCOSE-METHANOL-CHOLINE GMC OXIDOREDUCTASE"/>
    <property type="match status" value="1"/>
</dbReference>
<dbReference type="GeneID" id="63776527"/>
<dbReference type="Gene3D" id="3.50.50.60">
    <property type="entry name" value="FAD/NAD(P)-binding domain"/>
    <property type="match status" value="1"/>
</dbReference>
<evidence type="ECO:0000256" key="1">
    <source>
        <dbReference type="ARBA" id="ARBA00010790"/>
    </source>
</evidence>
<dbReference type="SUPFAM" id="SSF54373">
    <property type="entry name" value="FAD-linked reductases, C-terminal domain"/>
    <property type="match status" value="1"/>
</dbReference>
<dbReference type="InterPro" id="IPR012132">
    <property type="entry name" value="GMC_OxRdtase"/>
</dbReference>
<dbReference type="PANTHER" id="PTHR11552:SF213">
    <property type="entry name" value="DEHYDROGENASE, PUTATIVE-RELATED"/>
    <property type="match status" value="1"/>
</dbReference>
<reference evidence="5 6" key="1">
    <citation type="submission" date="2016-07" db="EMBL/GenBank/DDBJ databases">
        <title>Pervasive Adenine N6-methylation of Active Genes in Fungi.</title>
        <authorList>
            <consortium name="DOE Joint Genome Institute"/>
            <person name="Mondo S.J."/>
            <person name="Dannebaum R.O."/>
            <person name="Kuo R.C."/>
            <person name="Labutti K."/>
            <person name="Haridas S."/>
            <person name="Kuo A."/>
            <person name="Salamov A."/>
            <person name="Ahrendt S.R."/>
            <person name="Lipzen A."/>
            <person name="Sullivan W."/>
            <person name="Andreopoulos W.B."/>
            <person name="Clum A."/>
            <person name="Lindquist E."/>
            <person name="Daum C."/>
            <person name="Ramamoorthy G.K."/>
            <person name="Gryganskyi A."/>
            <person name="Culley D."/>
            <person name="Magnuson J.K."/>
            <person name="James T.Y."/>
            <person name="O'Malley M.A."/>
            <person name="Stajich J.E."/>
            <person name="Spatafora J.W."/>
            <person name="Visel A."/>
            <person name="Grigoriev I.V."/>
        </authorList>
    </citation>
    <scope>NUCLEOTIDE SEQUENCE [LARGE SCALE GENOMIC DNA]</scope>
    <source>
        <strain evidence="5 6">CBS 129021</strain>
    </source>
</reference>
<dbReference type="InterPro" id="IPR036188">
    <property type="entry name" value="FAD/NAD-bd_sf"/>
</dbReference>
<protein>
    <recommendedName>
        <fullName evidence="4">Glucose-methanol-choline oxidoreductase N-terminal domain-containing protein</fullName>
    </recommendedName>
</protein>
<evidence type="ECO:0000313" key="5">
    <source>
        <dbReference type="EMBL" id="ORY64307.1"/>
    </source>
</evidence>
<dbReference type="RefSeq" id="XP_040715721.1">
    <property type="nucleotide sequence ID" value="XM_040860315.1"/>
</dbReference>
<feature type="domain" description="Glucose-methanol-choline oxidoreductase N-terminal" evidence="4">
    <location>
        <begin position="373"/>
        <end position="387"/>
    </location>
</feature>
<evidence type="ECO:0000256" key="3">
    <source>
        <dbReference type="SAM" id="SignalP"/>
    </source>
</evidence>
<keyword evidence="2" id="KW-0285">Flavoprotein</keyword>
<evidence type="ECO:0000259" key="4">
    <source>
        <dbReference type="PROSITE" id="PS00624"/>
    </source>
</evidence>
<feature type="binding site" evidence="2">
    <location>
        <position position="319"/>
    </location>
    <ligand>
        <name>FAD</name>
        <dbReference type="ChEBI" id="CHEBI:57692"/>
    </ligand>
</feature>
<comment type="similarity">
    <text evidence="1">Belongs to the GMC oxidoreductase family.</text>
</comment>
<dbReference type="Gene3D" id="3.30.560.10">
    <property type="entry name" value="Glucose Oxidase, domain 3"/>
    <property type="match status" value="1"/>
</dbReference>
<sequence length="672" mass="72635">MRSFYALTLALFADVTLCLTHGHTRRHDPFIRNLKRADNGTAEYEYIVVGSGPGGGPLAANLAMAGFKVLLIDAGSDHGTATEEAVPALHFLSSEFEETSWSYFTNHYSSFDQQKKDSKMIYRTSNGSQYIGLDPPANAEPLGILYPRAGALGGCSRHNALFTIYPHDSDWNYIAELTGDDSWEASKMRRYFEKLESNNYVPNSIVGHGFNGWLTTSVTYLGLVLKDLKFLALVLSGISAVGDNVFTSVVTTIAGLAQALALDINAPGVASIPGAYQVPIAMKDGVRASPREFILDVAHALNPDGSRKYHLDVKLNTLVSKVVFDQSASTPRAVGVEYLEGADLYRAHSRSGSATVTGSGAVNASREVIVSAGAFNTPQLLKLSGVGPSAELEALGIPVVLDLPGVGTNMQDRYENAIVTATDEDYALTKECTFALSSPDPCLEEWEAGETQIERGVYATNGGAVMTTIKTSVSTGEPDMVMIGAPGPFKGYFPGYGTYAFSDKRHWSWILLKAHTRNTKGTVTLTSTDPRDTPNITFNSFAEGGDDDVQAMYEGFKLARKALNDYIPVYGEFNETWPGPDMTDEEELKQFIRDETWGHHASCTCPIGPDGDEMAVLDSDFKVRGVNGLRVVDASSFPKIPGFYIALPLYMMSTKASEVIIAAANGTCGQYC</sequence>
<comment type="cofactor">
    <cofactor evidence="2">
        <name>FAD</name>
        <dbReference type="ChEBI" id="CHEBI:57692"/>
    </cofactor>
</comment>
<comment type="caution">
    <text evidence="5">The sequence shown here is derived from an EMBL/GenBank/DDBJ whole genome shotgun (WGS) entry which is preliminary data.</text>
</comment>
<dbReference type="STRING" id="1141098.A0A1Y2DYI8"/>